<gene>
    <name evidence="13" type="ORF">CTEN210_05961</name>
</gene>
<dbReference type="GO" id="GO:0005524">
    <property type="term" value="F:ATP binding"/>
    <property type="evidence" value="ECO:0007669"/>
    <property type="project" value="UniProtKB-UniRule"/>
</dbReference>
<dbReference type="SMART" id="SM00129">
    <property type="entry name" value="KISc"/>
    <property type="match status" value="1"/>
</dbReference>
<dbReference type="PROSITE" id="PS50067">
    <property type="entry name" value="KINESIN_MOTOR_2"/>
    <property type="match status" value="1"/>
</dbReference>
<dbReference type="GO" id="GO:0003777">
    <property type="term" value="F:microtubule motor activity"/>
    <property type="evidence" value="ECO:0007669"/>
    <property type="project" value="InterPro"/>
</dbReference>
<dbReference type="AlphaFoldDB" id="A0AAD3CRG0"/>
<dbReference type="InterPro" id="IPR027640">
    <property type="entry name" value="Kinesin-like_fam"/>
</dbReference>
<dbReference type="GO" id="GO:0008017">
    <property type="term" value="F:microtubule binding"/>
    <property type="evidence" value="ECO:0007669"/>
    <property type="project" value="InterPro"/>
</dbReference>
<dbReference type="SUPFAM" id="SSF52540">
    <property type="entry name" value="P-loop containing nucleoside triphosphate hydrolases"/>
    <property type="match status" value="1"/>
</dbReference>
<dbReference type="InterPro" id="IPR027417">
    <property type="entry name" value="P-loop_NTPase"/>
</dbReference>
<sequence length="620" mass="70089">MGTKKSEAIKVVVRIRPLNSKEKSEGRRVIAIAKEDRGTIEVQNPSLLGSDLESKQFTFDAVFSEKSSQRKIYDVCGAPIIESVLEGYNGTMFVYGQTGAGKSFTMEGIPTDPELRGIIPNAFQHIFDHIALKESNETYLVRASYFEIYNEEIRDLLSSTPKDSLELKESPTTGVYVKGLSSHVVKSFEEIDAVMQRGKVNRSVGATLMNAGSSRSHSVFSIVIERSVRDENGDDHIRVGKLNLVDLAGSERQGKTGATGQRLKEATKINLSLSALGNVISALVDGKTHHVPYRDSKLTRILQDSLGGNTKTVMCANAGPAEYNYDETISTLRYASRAKKIQNKPIINEDPKDTMLRELQEEIAKLKDQLQGIEAQEGQSVMRLDRGESKLDQSDEMVKLEEKLRVESQNREEMVRQKKELQYRLQDMEAQLMIGGAIADKAAKQEAELRKAEFELIAKQEQIEEKEEKYSSLQEASQSLTKKLKVLSKRYKGSETEKADLLDTIRELDKESALKALMIENFIPPEFISRIESQATWDENKKAWTIPKLEYTGNNIVTNIPKFKKKSTSDIKDFQLELHYPKKASRSMKSRSDKVDPTLREFAFRDTNREYCPYIWAKKK</sequence>
<evidence type="ECO:0000256" key="7">
    <source>
        <dbReference type="ARBA" id="ARBA00023175"/>
    </source>
</evidence>
<dbReference type="PANTHER" id="PTHR47969:SF21">
    <property type="entry name" value="KINESIN-LIKE PROTEIN"/>
    <property type="match status" value="1"/>
</dbReference>
<feature type="domain" description="Kinesin motor" evidence="12">
    <location>
        <begin position="8"/>
        <end position="341"/>
    </location>
</feature>
<name>A0AAD3CRG0_9STRA</name>
<evidence type="ECO:0000256" key="5">
    <source>
        <dbReference type="ARBA" id="ARBA00022840"/>
    </source>
</evidence>
<dbReference type="PROSITE" id="PS00411">
    <property type="entry name" value="KINESIN_MOTOR_1"/>
    <property type="match status" value="1"/>
</dbReference>
<accession>A0AAD3CRG0</accession>
<evidence type="ECO:0000256" key="11">
    <source>
        <dbReference type="SAM" id="Coils"/>
    </source>
</evidence>
<feature type="coiled-coil region" evidence="11">
    <location>
        <begin position="356"/>
        <end position="511"/>
    </location>
</feature>
<keyword evidence="2" id="KW-0963">Cytoplasm</keyword>
<dbReference type="InterPro" id="IPR019821">
    <property type="entry name" value="Kinesin_motor_CS"/>
</dbReference>
<keyword evidence="6 11" id="KW-0175">Coiled coil</keyword>
<dbReference type="FunFam" id="3.40.850.10:FF:000029">
    <property type="entry name" value="Kinesin-like protein KIF17"/>
    <property type="match status" value="1"/>
</dbReference>
<dbReference type="InterPro" id="IPR001752">
    <property type="entry name" value="Kinesin_motor_dom"/>
</dbReference>
<keyword evidence="5 9" id="KW-0067">ATP-binding</keyword>
<keyword evidence="7 9" id="KW-0505">Motor protein</keyword>
<dbReference type="GO" id="GO:0005874">
    <property type="term" value="C:microtubule"/>
    <property type="evidence" value="ECO:0007669"/>
    <property type="project" value="UniProtKB-KW"/>
</dbReference>
<evidence type="ECO:0000256" key="6">
    <source>
        <dbReference type="ARBA" id="ARBA00023054"/>
    </source>
</evidence>
<evidence type="ECO:0000256" key="3">
    <source>
        <dbReference type="ARBA" id="ARBA00022701"/>
    </source>
</evidence>
<dbReference type="GO" id="GO:0007018">
    <property type="term" value="P:microtubule-based movement"/>
    <property type="evidence" value="ECO:0007669"/>
    <property type="project" value="InterPro"/>
</dbReference>
<comment type="similarity">
    <text evidence="9 10">Belongs to the TRAFAC class myosin-kinesin ATPase superfamily. Kinesin family.</text>
</comment>
<proteinExistence type="inferred from homology"/>
<evidence type="ECO:0000256" key="4">
    <source>
        <dbReference type="ARBA" id="ARBA00022741"/>
    </source>
</evidence>
<evidence type="ECO:0000313" key="13">
    <source>
        <dbReference type="EMBL" id="GFH49485.1"/>
    </source>
</evidence>
<evidence type="ECO:0000256" key="2">
    <source>
        <dbReference type="ARBA" id="ARBA00022490"/>
    </source>
</evidence>
<evidence type="ECO:0000259" key="12">
    <source>
        <dbReference type="PROSITE" id="PS50067"/>
    </source>
</evidence>
<evidence type="ECO:0000313" key="14">
    <source>
        <dbReference type="Proteomes" id="UP001054902"/>
    </source>
</evidence>
<reference evidence="13 14" key="1">
    <citation type="journal article" date="2021" name="Sci. Rep.">
        <title>The genome of the diatom Chaetoceros tenuissimus carries an ancient integrated fragment of an extant virus.</title>
        <authorList>
            <person name="Hongo Y."/>
            <person name="Kimura K."/>
            <person name="Takaki Y."/>
            <person name="Yoshida Y."/>
            <person name="Baba S."/>
            <person name="Kobayashi G."/>
            <person name="Nagasaki K."/>
            <person name="Hano T."/>
            <person name="Tomaru Y."/>
        </authorList>
    </citation>
    <scope>NUCLEOTIDE SEQUENCE [LARGE SCALE GENOMIC DNA]</scope>
    <source>
        <strain evidence="13 14">NIES-3715</strain>
    </source>
</reference>
<evidence type="ECO:0000256" key="8">
    <source>
        <dbReference type="ARBA" id="ARBA00023212"/>
    </source>
</evidence>
<dbReference type="Pfam" id="PF00225">
    <property type="entry name" value="Kinesin"/>
    <property type="match status" value="1"/>
</dbReference>
<keyword evidence="3 10" id="KW-0493">Microtubule</keyword>
<comment type="caution">
    <text evidence="13">The sequence shown here is derived from an EMBL/GenBank/DDBJ whole genome shotgun (WGS) entry which is preliminary data.</text>
</comment>
<keyword evidence="8" id="KW-0206">Cytoskeleton</keyword>
<comment type="subcellular location">
    <subcellularLocation>
        <location evidence="1">Cytoplasm</location>
        <location evidence="1">Cytoskeleton</location>
    </subcellularLocation>
</comment>
<evidence type="ECO:0000256" key="1">
    <source>
        <dbReference type="ARBA" id="ARBA00004245"/>
    </source>
</evidence>
<keyword evidence="4 9" id="KW-0547">Nucleotide-binding</keyword>
<keyword evidence="14" id="KW-1185">Reference proteome</keyword>
<dbReference type="Gene3D" id="3.40.850.10">
    <property type="entry name" value="Kinesin motor domain"/>
    <property type="match status" value="1"/>
</dbReference>
<dbReference type="PRINTS" id="PR00380">
    <property type="entry name" value="KINESINHEAVY"/>
</dbReference>
<dbReference type="InterPro" id="IPR036961">
    <property type="entry name" value="Kinesin_motor_dom_sf"/>
</dbReference>
<protein>
    <recommendedName>
        <fullName evidence="10">Kinesin-like protein</fullName>
    </recommendedName>
</protein>
<organism evidence="13 14">
    <name type="scientific">Chaetoceros tenuissimus</name>
    <dbReference type="NCBI Taxonomy" id="426638"/>
    <lineage>
        <taxon>Eukaryota</taxon>
        <taxon>Sar</taxon>
        <taxon>Stramenopiles</taxon>
        <taxon>Ochrophyta</taxon>
        <taxon>Bacillariophyta</taxon>
        <taxon>Coscinodiscophyceae</taxon>
        <taxon>Chaetocerotophycidae</taxon>
        <taxon>Chaetocerotales</taxon>
        <taxon>Chaetocerotaceae</taxon>
        <taxon>Chaetoceros</taxon>
    </lineage>
</organism>
<evidence type="ECO:0000256" key="9">
    <source>
        <dbReference type="PROSITE-ProRule" id="PRU00283"/>
    </source>
</evidence>
<evidence type="ECO:0000256" key="10">
    <source>
        <dbReference type="RuleBase" id="RU000394"/>
    </source>
</evidence>
<dbReference type="Proteomes" id="UP001054902">
    <property type="component" value="Unassembled WGS sequence"/>
</dbReference>
<feature type="binding site" evidence="9">
    <location>
        <begin position="96"/>
        <end position="103"/>
    </location>
    <ligand>
        <name>ATP</name>
        <dbReference type="ChEBI" id="CHEBI:30616"/>
    </ligand>
</feature>
<dbReference type="EMBL" id="BLLK01000038">
    <property type="protein sequence ID" value="GFH49485.1"/>
    <property type="molecule type" value="Genomic_DNA"/>
</dbReference>
<dbReference type="PANTHER" id="PTHR47969">
    <property type="entry name" value="CHROMOSOME-ASSOCIATED KINESIN KIF4A-RELATED"/>
    <property type="match status" value="1"/>
</dbReference>